<evidence type="ECO:0000256" key="1">
    <source>
        <dbReference type="SAM" id="MobiDB-lite"/>
    </source>
</evidence>
<protein>
    <submittedName>
        <fullName evidence="2">Uncharacterized protein</fullName>
    </submittedName>
</protein>
<organism evidence="2 3">
    <name type="scientific">Strix occidentalis caurina</name>
    <name type="common">northern spotted owl</name>
    <dbReference type="NCBI Taxonomy" id="311401"/>
    <lineage>
        <taxon>Eukaryota</taxon>
        <taxon>Metazoa</taxon>
        <taxon>Chordata</taxon>
        <taxon>Craniata</taxon>
        <taxon>Vertebrata</taxon>
        <taxon>Euteleostomi</taxon>
        <taxon>Archelosauria</taxon>
        <taxon>Archosauria</taxon>
        <taxon>Dinosauria</taxon>
        <taxon>Saurischia</taxon>
        <taxon>Theropoda</taxon>
        <taxon>Coelurosauria</taxon>
        <taxon>Aves</taxon>
        <taxon>Neognathae</taxon>
        <taxon>Neoaves</taxon>
        <taxon>Telluraves</taxon>
        <taxon>Strigiformes</taxon>
        <taxon>Strigidae</taxon>
        <taxon>Strix</taxon>
    </lineage>
</organism>
<sequence length="120" mass="12134">YRVSPCGGFTLWGCVTICVPLQPIPTVDPITAAPVTADPVTAAPVTADPITASPVTADPVTASPITADPITASPVTADPITASPITADPITATSPITARGPTGTSKEGRLAPVRNTDWYQ</sequence>
<dbReference type="Proteomes" id="UP000694551">
    <property type="component" value="Unplaced"/>
</dbReference>
<reference evidence="2" key="1">
    <citation type="submission" date="2025-08" db="UniProtKB">
        <authorList>
            <consortium name="Ensembl"/>
        </authorList>
    </citation>
    <scope>IDENTIFICATION</scope>
</reference>
<keyword evidence="3" id="KW-1185">Reference proteome</keyword>
<dbReference type="AlphaFoldDB" id="A0A8D0FN92"/>
<evidence type="ECO:0000313" key="2">
    <source>
        <dbReference type="Ensembl" id="ENSSOCP00000019365.1"/>
    </source>
</evidence>
<name>A0A8D0FN92_STROC</name>
<dbReference type="Ensembl" id="ENSSOCT00000019857.1">
    <property type="protein sequence ID" value="ENSSOCP00000019365.1"/>
    <property type="gene ID" value="ENSSOCG00000014487.1"/>
</dbReference>
<feature type="region of interest" description="Disordered" evidence="1">
    <location>
        <begin position="50"/>
        <end position="120"/>
    </location>
</feature>
<reference evidence="2" key="2">
    <citation type="submission" date="2025-09" db="UniProtKB">
        <authorList>
            <consortium name="Ensembl"/>
        </authorList>
    </citation>
    <scope>IDENTIFICATION</scope>
</reference>
<accession>A0A8D0FN92</accession>
<proteinExistence type="predicted"/>
<evidence type="ECO:0000313" key="3">
    <source>
        <dbReference type="Proteomes" id="UP000694551"/>
    </source>
</evidence>